<dbReference type="STRING" id="34508.A0A4U8UZT6"/>
<accession>A0A4U8UZT6</accession>
<sequence>MSLLSNLEGLLQSHVEDGSPTIGDEKLEILEFVNLILKVITISMRFEPSNARYFFSEIKWDSLSWVLRLTGCFNNCVEIDVADPQWTFAAETLSKELKTCHRVFKMDDGAVKGCLMGGMPTSVYCACYILRLIFNMALDNYENGCEALSMTDEEGLRSDDETALISVISWKRNVLVHPGAILSILNLLPSIFSAESSWACAAHFYTTLVLKAILRCERNQQIMCQVDMPRALLTIGAKLFKVNKHLLLTTFYYMFERLSCQQMHPREFRNFLRLDAPLCCRNLDDDDETTPDKQHGQGGPMPLSRSPSFVEFDMSVEDSFVPSLAPAEASGVGSGERIFPPLNGITFSSWIYIEELSDKRVDPHPIRLLDYHKDDQLRWNRPERPEHSAFGVPHDQISPIDRSLLISTAEHDLAGLDLEEAKGSSDTTSRVALADVIILNQWTHLSVVLTRAVLKHSHIAVYLNGSLIHADKLHYILPNAGGAAANLAQTQGVHAMVGTPPYLRRPSRLRWKLSNMHLIEDSLSQDGVRLIYSLHPYYIGNFQTVGLEGGPLVPEEKVAFSLSASSTSELTLYKIRSMYSKRDSELISALLGISVHDNTTPLRVVPNGVLHANGTARSFGAVIMGYLGMRTFSPCPVSRLIESVGGSAPLFGLIVMATDSQELYASLKALVSAAKANSSLYTSMNNTRAYQTVAMLLEEKCHLMNSHILHLVLSLVGTLDTSKEMVAIPNITAFEDLLCDLDVWRNAPADMHRLLYEHLYELLTDQRKENLSVIRNSPLLSRILYTLFDQPQLIKTTNDIVFNLLSAIMQPLTDRTSLLKIGQFIAATLPLKGDDAETRYAFQMADLLPDVMSAAYENNDVTVTYLIYVRNRLLNMLANFLAHSNPQLYLQMSEQIVRVLGFDWILALFSPGVHPCTIFIGFRILSPSSITTTSWSSSKTALRTVAGSPTQTRSSGIA</sequence>
<gene>
    <name evidence="2" type="ORF">L596_005682</name>
</gene>
<protein>
    <recommendedName>
        <fullName evidence="4">DUF4704 domain-containing protein</fullName>
    </recommendedName>
</protein>
<name>A0A4U8UZT6_STECR</name>
<comment type="caution">
    <text evidence="2">The sequence shown here is derived from an EMBL/GenBank/DDBJ whole genome shotgun (WGS) entry which is preliminary data.</text>
</comment>
<keyword evidence="3" id="KW-1185">Reference proteome</keyword>
<reference evidence="2 3" key="1">
    <citation type="journal article" date="2015" name="Genome Biol.">
        <title>Comparative genomics of Steinernema reveals deeply conserved gene regulatory networks.</title>
        <authorList>
            <person name="Dillman A.R."/>
            <person name="Macchietto M."/>
            <person name="Porter C.F."/>
            <person name="Rogers A."/>
            <person name="Williams B."/>
            <person name="Antoshechkin I."/>
            <person name="Lee M.M."/>
            <person name="Goodwin Z."/>
            <person name="Lu X."/>
            <person name="Lewis E.E."/>
            <person name="Goodrich-Blair H."/>
            <person name="Stock S.P."/>
            <person name="Adams B.J."/>
            <person name="Sternberg P.W."/>
            <person name="Mortazavi A."/>
        </authorList>
    </citation>
    <scope>NUCLEOTIDE SEQUENCE [LARGE SCALE GENOMIC DNA]</scope>
    <source>
        <strain evidence="2 3">ALL</strain>
    </source>
</reference>
<organism evidence="2 3">
    <name type="scientific">Steinernema carpocapsae</name>
    <name type="common">Entomopathogenic nematode</name>
    <dbReference type="NCBI Taxonomy" id="34508"/>
    <lineage>
        <taxon>Eukaryota</taxon>
        <taxon>Metazoa</taxon>
        <taxon>Ecdysozoa</taxon>
        <taxon>Nematoda</taxon>
        <taxon>Chromadorea</taxon>
        <taxon>Rhabditida</taxon>
        <taxon>Tylenchina</taxon>
        <taxon>Panagrolaimomorpha</taxon>
        <taxon>Strongyloidoidea</taxon>
        <taxon>Steinernematidae</taxon>
        <taxon>Steinernema</taxon>
    </lineage>
</organism>
<dbReference type="EMBL" id="AZBU02000001">
    <property type="protein sequence ID" value="TMS39106.1"/>
    <property type="molecule type" value="Genomic_DNA"/>
</dbReference>
<evidence type="ECO:0000313" key="2">
    <source>
        <dbReference type="EMBL" id="TMS39106.1"/>
    </source>
</evidence>
<evidence type="ECO:0008006" key="4">
    <source>
        <dbReference type="Google" id="ProtNLM"/>
    </source>
</evidence>
<dbReference type="AlphaFoldDB" id="A0A4U8UZT6"/>
<dbReference type="PANTHER" id="PTHR46108:SF4">
    <property type="entry name" value="BLUE CHEESE"/>
    <property type="match status" value="1"/>
</dbReference>
<evidence type="ECO:0000256" key="1">
    <source>
        <dbReference type="ARBA" id="ARBA00022574"/>
    </source>
</evidence>
<dbReference type="InterPro" id="IPR051944">
    <property type="entry name" value="BEACH_domain_protein"/>
</dbReference>
<proteinExistence type="predicted"/>
<dbReference type="PANTHER" id="PTHR46108">
    <property type="entry name" value="BLUE CHEESE"/>
    <property type="match status" value="1"/>
</dbReference>
<dbReference type="Proteomes" id="UP000298663">
    <property type="component" value="Unassembled WGS sequence"/>
</dbReference>
<evidence type="ECO:0000313" key="3">
    <source>
        <dbReference type="Proteomes" id="UP000298663"/>
    </source>
</evidence>
<keyword evidence="1" id="KW-0853">WD repeat</keyword>
<reference evidence="2 3" key="2">
    <citation type="journal article" date="2019" name="G3 (Bethesda)">
        <title>Hybrid Assembly of the Genome of the Entomopathogenic Nematode Steinernema carpocapsae Identifies the X-Chromosome.</title>
        <authorList>
            <person name="Serra L."/>
            <person name="Macchietto M."/>
            <person name="Macias-Munoz A."/>
            <person name="McGill C.J."/>
            <person name="Rodriguez I.M."/>
            <person name="Rodriguez B."/>
            <person name="Murad R."/>
            <person name="Mortazavi A."/>
        </authorList>
    </citation>
    <scope>NUCLEOTIDE SEQUENCE [LARGE SCALE GENOMIC DNA]</scope>
    <source>
        <strain evidence="2 3">ALL</strain>
    </source>
</reference>
<dbReference type="OrthoDB" id="10018316at2759"/>